<protein>
    <submittedName>
        <fullName evidence="1">Uncharacterized protein</fullName>
    </submittedName>
</protein>
<reference evidence="1 2" key="1">
    <citation type="journal article" date="2019" name="Philos. Trans. R. Soc. Lond., B, Biol. Sci.">
        <title>Ant behaviour and brain gene expression of defending hosts depend on the ecological success of the intruding social parasite.</title>
        <authorList>
            <person name="Kaur R."/>
            <person name="Stoldt M."/>
            <person name="Jongepier E."/>
            <person name="Feldmeyer B."/>
            <person name="Menzel F."/>
            <person name="Bornberg-Bauer E."/>
            <person name="Foitzik S."/>
        </authorList>
    </citation>
    <scope>NUCLEOTIDE SEQUENCE [LARGE SCALE GENOMIC DNA]</scope>
    <source>
        <tissue evidence="1">Whole body</tissue>
    </source>
</reference>
<dbReference type="Proteomes" id="UP000310200">
    <property type="component" value="Unassembled WGS sequence"/>
</dbReference>
<keyword evidence="2" id="KW-1185">Reference proteome</keyword>
<proteinExistence type="predicted"/>
<accession>A0A4S2KG60</accession>
<comment type="caution">
    <text evidence="1">The sequence shown here is derived from an EMBL/GenBank/DDBJ whole genome shotgun (WGS) entry which is preliminary data.</text>
</comment>
<gene>
    <name evidence="1" type="ORF">DBV15_04568</name>
</gene>
<dbReference type="AlphaFoldDB" id="A0A4S2KG60"/>
<dbReference type="EMBL" id="QBLH01002544">
    <property type="protein sequence ID" value="TGZ48180.1"/>
    <property type="molecule type" value="Genomic_DNA"/>
</dbReference>
<name>A0A4S2KG60_9HYME</name>
<evidence type="ECO:0000313" key="2">
    <source>
        <dbReference type="Proteomes" id="UP000310200"/>
    </source>
</evidence>
<organism evidence="1 2">
    <name type="scientific">Temnothorax longispinosus</name>
    <dbReference type="NCBI Taxonomy" id="300112"/>
    <lineage>
        <taxon>Eukaryota</taxon>
        <taxon>Metazoa</taxon>
        <taxon>Ecdysozoa</taxon>
        <taxon>Arthropoda</taxon>
        <taxon>Hexapoda</taxon>
        <taxon>Insecta</taxon>
        <taxon>Pterygota</taxon>
        <taxon>Neoptera</taxon>
        <taxon>Endopterygota</taxon>
        <taxon>Hymenoptera</taxon>
        <taxon>Apocrita</taxon>
        <taxon>Aculeata</taxon>
        <taxon>Formicoidea</taxon>
        <taxon>Formicidae</taxon>
        <taxon>Myrmicinae</taxon>
        <taxon>Temnothorax</taxon>
    </lineage>
</organism>
<sequence>MNNIAISTNGLSMLPLVRVIIAISTNDRKKMRVSCPPGSIRKMHQQALTAYGVNSPSGELGLPPKPLTGGPFRLLCLYRVSLALYFSLPLSPLLPRINYLSPGQDTSYLLYTSEISHSLPPSLSISGFWSTPRVKRDGEERKEVGKR</sequence>
<evidence type="ECO:0000313" key="1">
    <source>
        <dbReference type="EMBL" id="TGZ48180.1"/>
    </source>
</evidence>